<dbReference type="OrthoDB" id="9796561at2"/>
<dbReference type="EMBL" id="CP015118">
    <property type="protein sequence ID" value="ARN18760.1"/>
    <property type="molecule type" value="Genomic_DNA"/>
</dbReference>
<gene>
    <name evidence="11" type="ORF">A4W93_01835</name>
</gene>
<dbReference type="InterPro" id="IPR013752">
    <property type="entry name" value="KPA_reductase"/>
</dbReference>
<proteinExistence type="inferred from homology"/>
<dbReference type="InterPro" id="IPR013328">
    <property type="entry name" value="6PGD_dom2"/>
</dbReference>
<organism evidence="11 12">
    <name type="scientific">Piscinibacter gummiphilus</name>
    <dbReference type="NCBI Taxonomy" id="946333"/>
    <lineage>
        <taxon>Bacteria</taxon>
        <taxon>Pseudomonadati</taxon>
        <taxon>Pseudomonadota</taxon>
        <taxon>Betaproteobacteria</taxon>
        <taxon>Burkholderiales</taxon>
        <taxon>Sphaerotilaceae</taxon>
        <taxon>Piscinibacter</taxon>
    </lineage>
</organism>
<dbReference type="InterPro" id="IPR013332">
    <property type="entry name" value="KPR_N"/>
</dbReference>
<evidence type="ECO:0000313" key="11">
    <source>
        <dbReference type="EMBL" id="ARN18760.1"/>
    </source>
</evidence>
<keyword evidence="12" id="KW-1185">Reference proteome</keyword>
<comment type="similarity">
    <text evidence="3">Belongs to the ketopantoate reductase family.</text>
</comment>
<name>A0A1W6L3H6_9BURK</name>
<dbReference type="PANTHER" id="PTHR21708">
    <property type="entry name" value="PROBABLE 2-DEHYDROPANTOATE 2-REDUCTASE"/>
    <property type="match status" value="1"/>
</dbReference>
<comment type="pathway">
    <text evidence="2">Cofactor biosynthesis; (R)-pantothenate biosynthesis; (R)-pantoate from 3-methyl-2-oxobutanoate: step 2/2.</text>
</comment>
<dbReference type="Pfam" id="PF08546">
    <property type="entry name" value="ApbA_C"/>
    <property type="match status" value="1"/>
</dbReference>
<keyword evidence="8" id="KW-0560">Oxidoreductase</keyword>
<dbReference type="GO" id="GO:0005737">
    <property type="term" value="C:cytoplasm"/>
    <property type="evidence" value="ECO:0007669"/>
    <property type="project" value="TreeGrafter"/>
</dbReference>
<protein>
    <recommendedName>
        <fullName evidence="5">2-dehydropantoate 2-reductase</fullName>
        <ecNumber evidence="4">1.1.1.169</ecNumber>
    </recommendedName>
    <alternativeName>
        <fullName evidence="9">Ketopantoate reductase</fullName>
    </alternativeName>
</protein>
<dbReference type="EC" id="1.1.1.169" evidence="4"/>
<comment type="function">
    <text evidence="1">Catalyzes the NADPH-dependent reduction of ketopantoate into pantoic acid.</text>
</comment>
<dbReference type="Gene3D" id="3.40.50.720">
    <property type="entry name" value="NAD(P)-binding Rossmann-like Domain"/>
    <property type="match status" value="1"/>
</dbReference>
<dbReference type="FunFam" id="1.10.1040.10:FF:000017">
    <property type="entry name" value="2-dehydropantoate 2-reductase"/>
    <property type="match status" value="1"/>
</dbReference>
<keyword evidence="7" id="KW-0521">NADP</keyword>
<dbReference type="PANTHER" id="PTHR21708:SF45">
    <property type="entry name" value="2-DEHYDROPANTOATE 2-REDUCTASE"/>
    <property type="match status" value="1"/>
</dbReference>
<dbReference type="InterPro" id="IPR008927">
    <property type="entry name" value="6-PGluconate_DH-like_C_sf"/>
</dbReference>
<dbReference type="RefSeq" id="WP_085748999.1">
    <property type="nucleotide sequence ID" value="NZ_BSPR01000012.1"/>
</dbReference>
<evidence type="ECO:0000256" key="5">
    <source>
        <dbReference type="ARBA" id="ARBA00019465"/>
    </source>
</evidence>
<evidence type="ECO:0000256" key="9">
    <source>
        <dbReference type="ARBA" id="ARBA00032024"/>
    </source>
</evidence>
<evidence type="ECO:0000256" key="3">
    <source>
        <dbReference type="ARBA" id="ARBA00007870"/>
    </source>
</evidence>
<evidence type="ECO:0000313" key="12">
    <source>
        <dbReference type="Proteomes" id="UP000193427"/>
    </source>
</evidence>
<comment type="catalytic activity">
    <reaction evidence="10">
        <text>(R)-pantoate + NADP(+) = 2-dehydropantoate + NADPH + H(+)</text>
        <dbReference type="Rhea" id="RHEA:16233"/>
        <dbReference type="ChEBI" id="CHEBI:11561"/>
        <dbReference type="ChEBI" id="CHEBI:15378"/>
        <dbReference type="ChEBI" id="CHEBI:15980"/>
        <dbReference type="ChEBI" id="CHEBI:57783"/>
        <dbReference type="ChEBI" id="CHEBI:58349"/>
        <dbReference type="EC" id="1.1.1.169"/>
    </reaction>
</comment>
<dbReference type="STRING" id="946333.A4W93_01835"/>
<evidence type="ECO:0000256" key="8">
    <source>
        <dbReference type="ARBA" id="ARBA00023002"/>
    </source>
</evidence>
<sequence length="328" mass="35081">MTRICVFGAGAVGGHLAAWLARAGLDVSVVARGPHLEAIRSNGLRYVSDAEDFTVRVNASSDARDLGPQDLVISAVKAHGLPHVVDAMQPLLGPETPVMFAINGVPWWYFHGLPAEPGQPPASERLARLDPGACLWHTLGVRRAIGCVVTSPNEVSSPGVIRNNATSNTFVIGEPDNTLSPRLQQIAAVMKPALPGLSTSTAIRDVVWSKLMLNITTSPLATLTMRPPITFSHDEPMLAVYRQLLAEGVRVAASLGITVAADEEARIARMRTVRHPPSMLQDLVAGRPLEIDAQLLAVQDLARQGGVDTPVLDTLLALLVQRMQADRP</sequence>
<dbReference type="Gene3D" id="1.10.1040.10">
    <property type="entry name" value="N-(1-d-carboxylethyl)-l-norvaline Dehydrogenase, domain 2"/>
    <property type="match status" value="1"/>
</dbReference>
<dbReference type="SUPFAM" id="SSF48179">
    <property type="entry name" value="6-phosphogluconate dehydrogenase C-terminal domain-like"/>
    <property type="match status" value="1"/>
</dbReference>
<dbReference type="UniPathway" id="UPA00028">
    <property type="reaction ID" value="UER00004"/>
</dbReference>
<dbReference type="KEGG" id="rgu:A4W93_01835"/>
<evidence type="ECO:0000256" key="1">
    <source>
        <dbReference type="ARBA" id="ARBA00002919"/>
    </source>
</evidence>
<dbReference type="Proteomes" id="UP000193427">
    <property type="component" value="Chromosome"/>
</dbReference>
<dbReference type="AlphaFoldDB" id="A0A1W6L3H6"/>
<dbReference type="GO" id="GO:0015940">
    <property type="term" value="P:pantothenate biosynthetic process"/>
    <property type="evidence" value="ECO:0007669"/>
    <property type="project" value="UniProtKB-UniPathway"/>
</dbReference>
<evidence type="ECO:0000256" key="4">
    <source>
        <dbReference type="ARBA" id="ARBA00013014"/>
    </source>
</evidence>
<reference evidence="11 12" key="1">
    <citation type="submission" date="2016-04" db="EMBL/GenBank/DDBJ databases">
        <title>Complete genome sequence of natural rubber-degrading, novel Gram-negative bacterium, Rhizobacter gummiphilus strain NS21.</title>
        <authorList>
            <person name="Tabata M."/>
            <person name="Kasai D."/>
            <person name="Fukuda M."/>
        </authorList>
    </citation>
    <scope>NUCLEOTIDE SEQUENCE [LARGE SCALE GENOMIC DNA]</scope>
    <source>
        <strain evidence="11 12">NS21</strain>
    </source>
</reference>
<dbReference type="NCBIfam" id="NF005089">
    <property type="entry name" value="PRK06522.1-4"/>
    <property type="match status" value="1"/>
</dbReference>
<accession>A0A1W6L3H6</accession>
<dbReference type="GO" id="GO:0008677">
    <property type="term" value="F:2-dehydropantoate 2-reductase activity"/>
    <property type="evidence" value="ECO:0007669"/>
    <property type="project" value="UniProtKB-EC"/>
</dbReference>
<evidence type="ECO:0000256" key="6">
    <source>
        <dbReference type="ARBA" id="ARBA00022655"/>
    </source>
</evidence>
<dbReference type="InterPro" id="IPR051402">
    <property type="entry name" value="KPR-Related"/>
</dbReference>
<dbReference type="InterPro" id="IPR036291">
    <property type="entry name" value="NAD(P)-bd_dom_sf"/>
</dbReference>
<keyword evidence="6" id="KW-0566">Pantothenate biosynthesis</keyword>
<dbReference type="SUPFAM" id="SSF51735">
    <property type="entry name" value="NAD(P)-binding Rossmann-fold domains"/>
    <property type="match status" value="1"/>
</dbReference>
<evidence type="ECO:0000256" key="7">
    <source>
        <dbReference type="ARBA" id="ARBA00022857"/>
    </source>
</evidence>
<dbReference type="Pfam" id="PF02558">
    <property type="entry name" value="ApbA"/>
    <property type="match status" value="1"/>
</dbReference>
<dbReference type="FunFam" id="3.40.50.720:FF:000307">
    <property type="entry name" value="2-dehydropantoate 2-reductase"/>
    <property type="match status" value="1"/>
</dbReference>
<evidence type="ECO:0000256" key="10">
    <source>
        <dbReference type="ARBA" id="ARBA00048793"/>
    </source>
</evidence>
<evidence type="ECO:0000256" key="2">
    <source>
        <dbReference type="ARBA" id="ARBA00004994"/>
    </source>
</evidence>